<name>A0AAV5VBA6_9BILA</name>
<evidence type="ECO:0000313" key="2">
    <source>
        <dbReference type="Proteomes" id="UP001432322"/>
    </source>
</evidence>
<accession>A0AAV5VBA6</accession>
<feature type="non-terminal residue" evidence="1">
    <location>
        <position position="1"/>
    </location>
</feature>
<dbReference type="EMBL" id="BTSY01000002">
    <property type="protein sequence ID" value="GMT16970.1"/>
    <property type="molecule type" value="Genomic_DNA"/>
</dbReference>
<sequence length="156" mass="17205">SNCVNGHCVSCDNNGCRESRSAEVDFVRSTRGVSVCNCIGSSCRACDENGCNNVSSCDRKRSVVKRNVHYCHCPRRPGYRCQQCDDKGCRVVAFCPDEKRLIGEDARAKRMTCNCNPGSPCRQCEDNGNCFEVERCPGVNIDFGSGWPFGEGKRSV</sequence>
<evidence type="ECO:0000313" key="1">
    <source>
        <dbReference type="EMBL" id="GMT16970.1"/>
    </source>
</evidence>
<keyword evidence="2" id="KW-1185">Reference proteome</keyword>
<dbReference type="AlphaFoldDB" id="A0AAV5VBA6"/>
<reference evidence="1" key="1">
    <citation type="submission" date="2023-10" db="EMBL/GenBank/DDBJ databases">
        <title>Genome assembly of Pristionchus species.</title>
        <authorList>
            <person name="Yoshida K."/>
            <person name="Sommer R.J."/>
        </authorList>
    </citation>
    <scope>NUCLEOTIDE SEQUENCE</scope>
    <source>
        <strain evidence="1">RS5133</strain>
    </source>
</reference>
<comment type="caution">
    <text evidence="1">The sequence shown here is derived from an EMBL/GenBank/DDBJ whole genome shotgun (WGS) entry which is preliminary data.</text>
</comment>
<gene>
    <name evidence="1" type="ORF">PFISCL1PPCAC_8267</name>
</gene>
<dbReference type="Proteomes" id="UP001432322">
    <property type="component" value="Unassembled WGS sequence"/>
</dbReference>
<proteinExistence type="predicted"/>
<protein>
    <submittedName>
        <fullName evidence="1">Uncharacterized protein</fullName>
    </submittedName>
</protein>
<organism evidence="1 2">
    <name type="scientific">Pristionchus fissidentatus</name>
    <dbReference type="NCBI Taxonomy" id="1538716"/>
    <lineage>
        <taxon>Eukaryota</taxon>
        <taxon>Metazoa</taxon>
        <taxon>Ecdysozoa</taxon>
        <taxon>Nematoda</taxon>
        <taxon>Chromadorea</taxon>
        <taxon>Rhabditida</taxon>
        <taxon>Rhabditina</taxon>
        <taxon>Diplogasteromorpha</taxon>
        <taxon>Diplogasteroidea</taxon>
        <taxon>Neodiplogasteridae</taxon>
        <taxon>Pristionchus</taxon>
    </lineage>
</organism>